<dbReference type="PANTHER" id="PTHR13234:SF8">
    <property type="entry name" value="GAMMA-INTERFERON-INDUCIBLE LYSOSOMAL THIOL REDUCTASE"/>
    <property type="match status" value="1"/>
</dbReference>
<dbReference type="AlphaFoldDB" id="A0A9W8HBI5"/>
<dbReference type="OrthoDB" id="958254at2759"/>
<evidence type="ECO:0000256" key="3">
    <source>
        <dbReference type="ARBA" id="ARBA00022525"/>
    </source>
</evidence>
<feature type="transmembrane region" description="Helical" evidence="6">
    <location>
        <begin position="15"/>
        <end position="39"/>
    </location>
</feature>
<dbReference type="InterPro" id="IPR004911">
    <property type="entry name" value="Interferon-induced_GILT"/>
</dbReference>
<dbReference type="Pfam" id="PF03227">
    <property type="entry name" value="GILT"/>
    <property type="match status" value="1"/>
</dbReference>
<dbReference type="GO" id="GO:0005576">
    <property type="term" value="C:extracellular region"/>
    <property type="evidence" value="ECO:0007669"/>
    <property type="project" value="UniProtKB-SubCell"/>
</dbReference>
<keyword evidence="8" id="KW-1185">Reference proteome</keyword>
<keyword evidence="5" id="KW-0325">Glycoprotein</keyword>
<evidence type="ECO:0000256" key="6">
    <source>
        <dbReference type="SAM" id="Phobius"/>
    </source>
</evidence>
<comment type="similarity">
    <text evidence="2">Belongs to the GILT family.</text>
</comment>
<comment type="subcellular location">
    <subcellularLocation>
        <location evidence="1">Secreted</location>
    </subcellularLocation>
</comment>
<reference evidence="7" key="1">
    <citation type="submission" date="2022-07" db="EMBL/GenBank/DDBJ databases">
        <title>Phylogenomic reconstructions and comparative analyses of Kickxellomycotina fungi.</title>
        <authorList>
            <person name="Reynolds N.K."/>
            <person name="Stajich J.E."/>
            <person name="Barry K."/>
            <person name="Grigoriev I.V."/>
            <person name="Crous P."/>
            <person name="Smith M.E."/>
        </authorList>
    </citation>
    <scope>NUCLEOTIDE SEQUENCE</scope>
    <source>
        <strain evidence="7">NBRC 105414</strain>
    </source>
</reference>
<sequence length="259" mass="27344">MDPKTQARPGPRRPAATAAGALALVVGVAVLLLLPLLLLQARVPGWQAWWWLPRGPETKAAAGDRVLVELFVMSRCPDAVKVEAVFADVVPAVHAIMDVELKFIGAPDPNATTGVRCKHGDAECQGNIDELCALAHSRGDLPGFWRFLGCLNGRAADIGRDSGLALQCASAAGLDTAAFVACTTSKEGRARLLQSAVDSQRAGIATSATVRIDGHTRCVEDGGWRDCPGGHGASDFIRDICAAYRGARPRPSVCAQYPR</sequence>
<evidence type="ECO:0000256" key="2">
    <source>
        <dbReference type="ARBA" id="ARBA00005679"/>
    </source>
</evidence>
<gene>
    <name evidence="7" type="ORF">H4R18_003611</name>
</gene>
<evidence type="ECO:0000256" key="5">
    <source>
        <dbReference type="ARBA" id="ARBA00023180"/>
    </source>
</evidence>
<dbReference type="EMBL" id="JANBUL010000148">
    <property type="protein sequence ID" value="KAJ2780163.1"/>
    <property type="molecule type" value="Genomic_DNA"/>
</dbReference>
<dbReference type="GO" id="GO:0016671">
    <property type="term" value="F:oxidoreductase activity, acting on a sulfur group of donors, disulfide as acceptor"/>
    <property type="evidence" value="ECO:0007669"/>
    <property type="project" value="InterPro"/>
</dbReference>
<evidence type="ECO:0000313" key="7">
    <source>
        <dbReference type="EMBL" id="KAJ2780163.1"/>
    </source>
</evidence>
<dbReference type="PANTHER" id="PTHR13234">
    <property type="entry name" value="GAMMA-INTERFERON INDUCIBLE LYSOSOMAL THIOL REDUCTASE GILT"/>
    <property type="match status" value="1"/>
</dbReference>
<organism evidence="7 8">
    <name type="scientific">Coemansia javaensis</name>
    <dbReference type="NCBI Taxonomy" id="2761396"/>
    <lineage>
        <taxon>Eukaryota</taxon>
        <taxon>Fungi</taxon>
        <taxon>Fungi incertae sedis</taxon>
        <taxon>Zoopagomycota</taxon>
        <taxon>Kickxellomycotina</taxon>
        <taxon>Kickxellomycetes</taxon>
        <taxon>Kickxellales</taxon>
        <taxon>Kickxellaceae</taxon>
        <taxon>Coemansia</taxon>
    </lineage>
</organism>
<evidence type="ECO:0000256" key="1">
    <source>
        <dbReference type="ARBA" id="ARBA00004613"/>
    </source>
</evidence>
<protein>
    <submittedName>
        <fullName evidence="7">Uncharacterized protein</fullName>
    </submittedName>
</protein>
<comment type="caution">
    <text evidence="7">The sequence shown here is derived from an EMBL/GenBank/DDBJ whole genome shotgun (WGS) entry which is preliminary data.</text>
</comment>
<keyword evidence="3" id="KW-0964">Secreted</keyword>
<keyword evidence="6" id="KW-0812">Transmembrane</keyword>
<proteinExistence type="inferred from homology"/>
<name>A0A9W8HBI5_9FUNG</name>
<accession>A0A9W8HBI5</accession>
<dbReference type="Proteomes" id="UP001140217">
    <property type="component" value="Unassembled WGS sequence"/>
</dbReference>
<evidence type="ECO:0000256" key="4">
    <source>
        <dbReference type="ARBA" id="ARBA00022729"/>
    </source>
</evidence>
<keyword evidence="6" id="KW-1133">Transmembrane helix</keyword>
<keyword evidence="6" id="KW-0472">Membrane</keyword>
<keyword evidence="4" id="KW-0732">Signal</keyword>
<dbReference type="Gene3D" id="3.40.30.10">
    <property type="entry name" value="Glutaredoxin"/>
    <property type="match status" value="1"/>
</dbReference>
<evidence type="ECO:0000313" key="8">
    <source>
        <dbReference type="Proteomes" id="UP001140217"/>
    </source>
</evidence>